<sequence length="165" mass="17621">MTDTISVNKDASSLLGADVAAGVAQFLQPVVVNLQALGVDGKQAHWHVRGSNFIGVHEFLDVYVGHVQEWADLAAERVVALGLPVDARVQTLAAATTTPVLADGFQRTNATIAAVVSQIDTTLELIHQGITGLDDIDVSSQDVLIEIARGLEKDRWFLFAHIAEA</sequence>
<evidence type="ECO:0000256" key="1">
    <source>
        <dbReference type="ARBA" id="ARBA00009497"/>
    </source>
</evidence>
<protein>
    <submittedName>
        <fullName evidence="4">DNA starvation/stationary phase protection protein</fullName>
    </submittedName>
</protein>
<dbReference type="PANTHER" id="PTHR42932:SF2">
    <property type="entry name" value="DNA PROTECTION DURING STARVATION PROTEIN 1"/>
    <property type="match status" value="1"/>
</dbReference>
<dbReference type="PRINTS" id="PR01346">
    <property type="entry name" value="HELNAPAPROT"/>
</dbReference>
<dbReference type="AlphaFoldDB" id="A0A4S4FEQ9"/>
<dbReference type="InterPro" id="IPR009078">
    <property type="entry name" value="Ferritin-like_SF"/>
</dbReference>
<dbReference type="InterPro" id="IPR023188">
    <property type="entry name" value="DPS_DNA-bd_CS"/>
</dbReference>
<dbReference type="InterPro" id="IPR008331">
    <property type="entry name" value="Ferritin_DPS_dom"/>
</dbReference>
<dbReference type="PANTHER" id="PTHR42932">
    <property type="entry name" value="GENERAL STRESS PROTEIN 20U"/>
    <property type="match status" value="1"/>
</dbReference>
<evidence type="ECO:0000256" key="2">
    <source>
        <dbReference type="RuleBase" id="RU003875"/>
    </source>
</evidence>
<gene>
    <name evidence="4" type="ORF">E6C64_17815</name>
</gene>
<feature type="domain" description="Ferritin/DPS" evidence="3">
    <location>
        <begin position="40"/>
        <end position="163"/>
    </location>
</feature>
<dbReference type="Proteomes" id="UP000309133">
    <property type="component" value="Unassembled WGS sequence"/>
</dbReference>
<name>A0A4S4FEQ9_9MICO</name>
<dbReference type="Pfam" id="PF00210">
    <property type="entry name" value="Ferritin"/>
    <property type="match status" value="1"/>
</dbReference>
<dbReference type="InterPro" id="IPR012347">
    <property type="entry name" value="Ferritin-like"/>
</dbReference>
<comment type="similarity">
    <text evidence="1 2">Belongs to the Dps family.</text>
</comment>
<dbReference type="GO" id="GO:0008199">
    <property type="term" value="F:ferric iron binding"/>
    <property type="evidence" value="ECO:0007669"/>
    <property type="project" value="InterPro"/>
</dbReference>
<dbReference type="RefSeq" id="WP_136429035.1">
    <property type="nucleotide sequence ID" value="NZ_SSSM01000006.1"/>
</dbReference>
<evidence type="ECO:0000313" key="4">
    <source>
        <dbReference type="EMBL" id="THG28650.1"/>
    </source>
</evidence>
<dbReference type="PIRSF" id="PIRSF005900">
    <property type="entry name" value="Dps"/>
    <property type="match status" value="1"/>
</dbReference>
<dbReference type="SUPFAM" id="SSF47240">
    <property type="entry name" value="Ferritin-like"/>
    <property type="match status" value="1"/>
</dbReference>
<dbReference type="CDD" id="cd01043">
    <property type="entry name" value="DPS"/>
    <property type="match status" value="1"/>
</dbReference>
<dbReference type="InterPro" id="IPR002177">
    <property type="entry name" value="DPS_DNA-bd"/>
</dbReference>
<dbReference type="EMBL" id="SSSM01000006">
    <property type="protein sequence ID" value="THG28650.1"/>
    <property type="molecule type" value="Genomic_DNA"/>
</dbReference>
<organism evidence="4 5">
    <name type="scientific">Naasia lichenicola</name>
    <dbReference type="NCBI Taxonomy" id="2565933"/>
    <lineage>
        <taxon>Bacteria</taxon>
        <taxon>Bacillati</taxon>
        <taxon>Actinomycetota</taxon>
        <taxon>Actinomycetes</taxon>
        <taxon>Micrococcales</taxon>
        <taxon>Microbacteriaceae</taxon>
        <taxon>Naasia</taxon>
    </lineage>
</organism>
<proteinExistence type="inferred from homology"/>
<dbReference type="OrthoDB" id="9797687at2"/>
<evidence type="ECO:0000313" key="5">
    <source>
        <dbReference type="Proteomes" id="UP000309133"/>
    </source>
</evidence>
<dbReference type="GO" id="GO:0016722">
    <property type="term" value="F:oxidoreductase activity, acting on metal ions"/>
    <property type="evidence" value="ECO:0007669"/>
    <property type="project" value="InterPro"/>
</dbReference>
<evidence type="ECO:0000259" key="3">
    <source>
        <dbReference type="Pfam" id="PF00210"/>
    </source>
</evidence>
<keyword evidence="5" id="KW-1185">Reference proteome</keyword>
<dbReference type="PROSITE" id="PS00818">
    <property type="entry name" value="DPS_1"/>
    <property type="match status" value="1"/>
</dbReference>
<accession>A0A4S4FEQ9</accession>
<dbReference type="Gene3D" id="1.20.1260.10">
    <property type="match status" value="1"/>
</dbReference>
<reference evidence="4 5" key="1">
    <citation type="submission" date="2019-04" db="EMBL/GenBank/DDBJ databases">
        <authorList>
            <person name="Jiang L."/>
        </authorList>
    </citation>
    <scope>NUCLEOTIDE SEQUENCE [LARGE SCALE GENOMIC DNA]</scope>
    <source>
        <strain evidence="4 5">YIM 131853</strain>
    </source>
</reference>
<comment type="caution">
    <text evidence="4">The sequence shown here is derived from an EMBL/GenBank/DDBJ whole genome shotgun (WGS) entry which is preliminary data.</text>
</comment>